<dbReference type="PROSITE" id="PS50943">
    <property type="entry name" value="HTH_CROC1"/>
    <property type="match status" value="1"/>
</dbReference>
<evidence type="ECO:0000313" key="3">
    <source>
        <dbReference type="EMBL" id="TDS75027.1"/>
    </source>
</evidence>
<dbReference type="AlphaFoldDB" id="A0A4R7FHY0"/>
<feature type="domain" description="HTH cro/C1-type" evidence="2">
    <location>
        <begin position="28"/>
        <end position="83"/>
    </location>
</feature>
<organism evidence="3 4">
    <name type="scientific">Amnibacterium kyonggiense</name>
    <dbReference type="NCBI Taxonomy" id="595671"/>
    <lineage>
        <taxon>Bacteria</taxon>
        <taxon>Bacillati</taxon>
        <taxon>Actinomycetota</taxon>
        <taxon>Actinomycetes</taxon>
        <taxon>Micrococcales</taxon>
        <taxon>Microbacteriaceae</taxon>
        <taxon>Amnibacterium</taxon>
    </lineage>
</organism>
<protein>
    <submittedName>
        <fullName evidence="3">Helix-turn-helix protein</fullName>
    </submittedName>
</protein>
<dbReference type="SMART" id="SM00530">
    <property type="entry name" value="HTH_XRE"/>
    <property type="match status" value="1"/>
</dbReference>
<dbReference type="Pfam" id="PF17765">
    <property type="entry name" value="MLTR_LBD"/>
    <property type="match status" value="1"/>
</dbReference>
<dbReference type="Pfam" id="PF13560">
    <property type="entry name" value="HTH_31"/>
    <property type="match status" value="1"/>
</dbReference>
<name>A0A4R7FHY0_9MICO</name>
<dbReference type="SUPFAM" id="SSF47413">
    <property type="entry name" value="lambda repressor-like DNA-binding domains"/>
    <property type="match status" value="1"/>
</dbReference>
<reference evidence="3 4" key="1">
    <citation type="submission" date="2019-03" db="EMBL/GenBank/DDBJ databases">
        <title>Genomic Encyclopedia of Archaeal and Bacterial Type Strains, Phase II (KMG-II): from individual species to whole genera.</title>
        <authorList>
            <person name="Goeker M."/>
        </authorList>
    </citation>
    <scope>NUCLEOTIDE SEQUENCE [LARGE SCALE GENOMIC DNA]</scope>
    <source>
        <strain evidence="3 4">DSM 24782</strain>
    </source>
</reference>
<dbReference type="Gene3D" id="3.30.450.180">
    <property type="match status" value="1"/>
</dbReference>
<sequence length="310" mass="32707">MSAGELGSYLRARREAVPPESVGVATGARRRVAGLRREEVALLAGISAEYYVRLEQGRERNPSPQVVAGLVRALALDRPAEDFLRALAGQPPSPRRSATTDPGLVAFLDALSTTPAMAHDRVLTVVASNRLARGLTPAFTPGVNLLRAALFDPGLRSLYQGAEEAIGRLVSYLRAQAAVPPPDPRLADLVAELSAASPLFALLWARQEVVPAANGVNLLLHERYGALELRFERLTPAGSDDPVVVVYHAAPGSATERALEALARDQLGAAAALGAEDGSATVRIHSSAASATSGQPESSVKEWPRPSNSR</sequence>
<evidence type="ECO:0000313" key="4">
    <source>
        <dbReference type="Proteomes" id="UP000295344"/>
    </source>
</evidence>
<dbReference type="EMBL" id="SOAM01000004">
    <property type="protein sequence ID" value="TDS75027.1"/>
    <property type="molecule type" value="Genomic_DNA"/>
</dbReference>
<gene>
    <name evidence="3" type="ORF">CLV52_3551</name>
</gene>
<dbReference type="InterPro" id="IPR001387">
    <property type="entry name" value="Cro/C1-type_HTH"/>
</dbReference>
<dbReference type="InterPro" id="IPR010982">
    <property type="entry name" value="Lambda_DNA-bd_dom_sf"/>
</dbReference>
<dbReference type="PANTHER" id="PTHR35010:SF2">
    <property type="entry name" value="BLL4672 PROTEIN"/>
    <property type="match status" value="1"/>
</dbReference>
<accession>A0A4R7FHY0</accession>
<comment type="caution">
    <text evidence="3">The sequence shown here is derived from an EMBL/GenBank/DDBJ whole genome shotgun (WGS) entry which is preliminary data.</text>
</comment>
<dbReference type="PANTHER" id="PTHR35010">
    <property type="entry name" value="BLL4672 PROTEIN-RELATED"/>
    <property type="match status" value="1"/>
</dbReference>
<feature type="region of interest" description="Disordered" evidence="1">
    <location>
        <begin position="284"/>
        <end position="310"/>
    </location>
</feature>
<dbReference type="Gene3D" id="1.10.260.40">
    <property type="entry name" value="lambda repressor-like DNA-binding domains"/>
    <property type="match status" value="1"/>
</dbReference>
<dbReference type="InterPro" id="IPR041413">
    <property type="entry name" value="MLTR_LBD"/>
</dbReference>
<proteinExistence type="predicted"/>
<dbReference type="CDD" id="cd00093">
    <property type="entry name" value="HTH_XRE"/>
    <property type="match status" value="1"/>
</dbReference>
<dbReference type="GO" id="GO:0003677">
    <property type="term" value="F:DNA binding"/>
    <property type="evidence" value="ECO:0007669"/>
    <property type="project" value="InterPro"/>
</dbReference>
<feature type="compositionally biased region" description="Polar residues" evidence="1">
    <location>
        <begin position="287"/>
        <end position="298"/>
    </location>
</feature>
<keyword evidence="4" id="KW-1185">Reference proteome</keyword>
<evidence type="ECO:0000256" key="1">
    <source>
        <dbReference type="SAM" id="MobiDB-lite"/>
    </source>
</evidence>
<dbReference type="Proteomes" id="UP000295344">
    <property type="component" value="Unassembled WGS sequence"/>
</dbReference>
<evidence type="ECO:0000259" key="2">
    <source>
        <dbReference type="PROSITE" id="PS50943"/>
    </source>
</evidence>